<dbReference type="EMBL" id="JRXE01000002">
    <property type="protein sequence ID" value="KOC92418.1"/>
    <property type="molecule type" value="Genomic_DNA"/>
</dbReference>
<organism evidence="2 4">
    <name type="scientific">Winslowiella iniecta</name>
    <dbReference type="NCBI Taxonomy" id="1560201"/>
    <lineage>
        <taxon>Bacteria</taxon>
        <taxon>Pseudomonadati</taxon>
        <taxon>Pseudomonadota</taxon>
        <taxon>Gammaproteobacteria</taxon>
        <taxon>Enterobacterales</taxon>
        <taxon>Erwiniaceae</taxon>
        <taxon>Winslowiella</taxon>
    </lineage>
</organism>
<dbReference type="GO" id="GO:0008757">
    <property type="term" value="F:S-adenosylmethionine-dependent methyltransferase activity"/>
    <property type="evidence" value="ECO:0007669"/>
    <property type="project" value="InterPro"/>
</dbReference>
<keyword evidence="5" id="KW-1185">Reference proteome</keyword>
<dbReference type="InterPro" id="IPR015985">
    <property type="entry name" value="TehB-like_dom"/>
</dbReference>
<comment type="caution">
    <text evidence="2">The sequence shown here is derived from an EMBL/GenBank/DDBJ whole genome shotgun (WGS) entry which is preliminary data.</text>
</comment>
<dbReference type="AlphaFoldDB" id="A0A0L7TAK8"/>
<dbReference type="NCBIfam" id="NF008405">
    <property type="entry name" value="PRK11207.1"/>
    <property type="match status" value="1"/>
</dbReference>
<dbReference type="Gene3D" id="3.40.50.150">
    <property type="entry name" value="Vaccinia Virus protein VP39"/>
    <property type="match status" value="1"/>
</dbReference>
<dbReference type="GO" id="GO:0005737">
    <property type="term" value="C:cytoplasm"/>
    <property type="evidence" value="ECO:0007669"/>
    <property type="project" value="InterPro"/>
</dbReference>
<gene>
    <name evidence="3" type="ORF">NG42_01240</name>
    <name evidence="2" type="ORF">NG43_13735</name>
</gene>
<dbReference type="Pfam" id="PF03848">
    <property type="entry name" value="TehB"/>
    <property type="match status" value="1"/>
</dbReference>
<dbReference type="Proteomes" id="UP000037088">
    <property type="component" value="Unassembled WGS sequence"/>
</dbReference>
<evidence type="ECO:0000313" key="4">
    <source>
        <dbReference type="Proteomes" id="UP000036851"/>
    </source>
</evidence>
<reference evidence="4 5" key="1">
    <citation type="journal article" date="2015" name="Int. J. Syst. Evol. Microbiol.">
        <title>Erwinia iniecta sp. nov., isolated from Russian wheat aphids (Diuraphis noxia).</title>
        <authorList>
            <person name="Campillo T."/>
            <person name="Luna E."/>
            <person name="Portier P."/>
            <person name="Fischer-Le Saux M."/>
            <person name="Lapitan N."/>
            <person name="Tisserat N.A."/>
            <person name="Leach J.E."/>
        </authorList>
    </citation>
    <scope>NUCLEOTIDE SEQUENCE [LARGE SCALE GENOMIC DNA]</scope>
    <source>
        <strain evidence="3 5">B120</strain>
        <strain evidence="2 4">B149</strain>
    </source>
</reference>
<dbReference type="Proteomes" id="UP000036851">
    <property type="component" value="Unassembled WGS sequence"/>
</dbReference>
<dbReference type="InterPro" id="IPR004537">
    <property type="entry name" value="Tellurite-R_MeTrfase_TehB"/>
</dbReference>
<feature type="domain" description="Tellurite resistance methyltransferase TehB-like" evidence="1">
    <location>
        <begin position="10"/>
        <end position="195"/>
    </location>
</feature>
<sequence length="203" mass="22920">MMTTPDTRNDLSKKYALSAPHSEIVEAASRIAPGKALDLGCGNGRNSLWLNQRGFELTAWDKNPQSIATLNHIIEQESLSHISTEIKDLDSLRFNGQYQLVFSTVVMMFLQPDTIPQMIADMQASTVKNGYNLIVAAMDTADYPCTLPFPFTFKSGELSHYYRKWHIVKYNEEVGQLFKTDENGNRIQLRFATLLAQKAPTKN</sequence>
<protein>
    <submittedName>
        <fullName evidence="2">Tellurite resistance protein TehB</fullName>
    </submittedName>
</protein>
<dbReference type="SUPFAM" id="SSF53335">
    <property type="entry name" value="S-adenosyl-L-methionine-dependent methyltransferases"/>
    <property type="match status" value="1"/>
</dbReference>
<evidence type="ECO:0000259" key="1">
    <source>
        <dbReference type="Pfam" id="PF03848"/>
    </source>
</evidence>
<accession>A0A0L7TAK8</accession>
<dbReference type="CDD" id="cd02440">
    <property type="entry name" value="AdoMet_MTases"/>
    <property type="match status" value="1"/>
</dbReference>
<proteinExistence type="predicted"/>
<dbReference type="PANTHER" id="PTHR43861">
    <property type="entry name" value="TRANS-ACONITATE 2-METHYLTRANSFERASE-RELATED"/>
    <property type="match status" value="1"/>
</dbReference>
<dbReference type="PATRIC" id="fig|1560201.3.peg.262"/>
<dbReference type="EMBL" id="JRXF01000020">
    <property type="protein sequence ID" value="KOC92395.1"/>
    <property type="molecule type" value="Genomic_DNA"/>
</dbReference>
<name>A0A0L7TAK8_9GAMM</name>
<evidence type="ECO:0000313" key="5">
    <source>
        <dbReference type="Proteomes" id="UP000037088"/>
    </source>
</evidence>
<evidence type="ECO:0000313" key="3">
    <source>
        <dbReference type="EMBL" id="KOC92418.1"/>
    </source>
</evidence>
<evidence type="ECO:0000313" key="2">
    <source>
        <dbReference type="EMBL" id="KOC92395.1"/>
    </source>
</evidence>
<dbReference type="NCBIfam" id="TIGR00477">
    <property type="entry name" value="tehB"/>
    <property type="match status" value="1"/>
</dbReference>
<dbReference type="GO" id="GO:0046690">
    <property type="term" value="P:response to tellurium ion"/>
    <property type="evidence" value="ECO:0007669"/>
    <property type="project" value="InterPro"/>
</dbReference>
<dbReference type="STRING" id="1560201.NG42_01240"/>
<dbReference type="InterPro" id="IPR029063">
    <property type="entry name" value="SAM-dependent_MTases_sf"/>
</dbReference>